<evidence type="ECO:0000313" key="1">
    <source>
        <dbReference type="EMBL" id="MES5150981.1"/>
    </source>
</evidence>
<organism evidence="1 2">
    <name type="scientific">Lactobacillus crispatus</name>
    <dbReference type="NCBI Taxonomy" id="47770"/>
    <lineage>
        <taxon>Bacteria</taxon>
        <taxon>Bacillati</taxon>
        <taxon>Bacillota</taxon>
        <taxon>Bacilli</taxon>
        <taxon>Lactobacillales</taxon>
        <taxon>Lactobacillaceae</taxon>
        <taxon>Lactobacillus</taxon>
    </lineage>
</organism>
<proteinExistence type="predicted"/>
<dbReference type="Proteomes" id="UP001434419">
    <property type="component" value="Unassembled WGS sequence"/>
</dbReference>
<dbReference type="RefSeq" id="WP_353579844.1">
    <property type="nucleotide sequence ID" value="NZ_JBETVU010000013.1"/>
</dbReference>
<reference evidence="1" key="1">
    <citation type="submission" date="2024-06" db="EMBL/GenBank/DDBJ databases">
        <title>Vaginal Lactobacillus fatty acid response mechanisms reveal a metabolite-targeted strategy for bacterial vaginosis treatment.</title>
        <authorList>
            <person name="Zhu M."/>
            <person name="Blainey P.C."/>
            <person name="Bloom S.M."/>
            <person name="Kwon D.S."/>
        </authorList>
    </citation>
    <scope>NUCLEOTIDE SEQUENCE</scope>
    <source>
        <strain evidence="1">194_F1_1</strain>
    </source>
</reference>
<comment type="caution">
    <text evidence="1">The sequence shown here is derived from an EMBL/GenBank/DDBJ whole genome shotgun (WGS) entry which is preliminary data.</text>
</comment>
<name>A0ABV2BCK9_9LACO</name>
<dbReference type="EMBL" id="JBETVU010000013">
    <property type="protein sequence ID" value="MES5150981.1"/>
    <property type="molecule type" value="Genomic_DNA"/>
</dbReference>
<evidence type="ECO:0000313" key="2">
    <source>
        <dbReference type="Proteomes" id="UP001434419"/>
    </source>
</evidence>
<keyword evidence="2" id="KW-1185">Reference proteome</keyword>
<protein>
    <submittedName>
        <fullName evidence="1">Uncharacterized protein</fullName>
    </submittedName>
</protein>
<sequence length="503" mass="58696">MNSEQNPNIEKLITELKKIETPESSVKITADKVKKAISNVPAWLNIVGNGPNRQKYVAEVNRITKAHFAKQLPIRSDLYDLIIKQYEESKDLINLKDVQKDNRLPNTVYKFVDQFKSNGIHDYLGSNIFLMTKHNSVSSKRHQTYYLPSRKVKGFVDDFFKWLLSNYAKTEARMINKETGELDDFYSLEEVQAGNSMKARILGFYKSFTGKTEAICGFYNNNIEFLSELQRSTPGLVSPDFKKYDSKKDRPVFFAFNLTDLMDRQMRNYFNLFVASLRQKPVSIHFSGDKYRVTVKNYIIDMTKFKPNALQSKTMQGRTRRSYGNLSTEETAKFLRQNMLQDELNDFIEEDCNNKKTQKLLTDRDDMSQEDFAEFLKANVVEGTSHITISKNDKNKITVGSNYYPVTWWVPKSTKNILDRIGIESGLPPQFMLDFVIETWLAMTEFSSEDELLENLNNLMGKWNREMNTYISNWQKKYHTKDVSETFEKIDDVLKGRLENKFK</sequence>
<accession>A0ABV2BCK9</accession>
<gene>
    <name evidence="1" type="ORF">ABVC42_14185</name>
</gene>